<dbReference type="PANTHER" id="PTHR23159:SF31">
    <property type="entry name" value="CENTROSOME-ASSOCIATED PROTEIN CEP250 ISOFORM X1"/>
    <property type="match status" value="1"/>
</dbReference>
<accession>A0A1J4IZ49</accession>
<reference evidence="2" key="1">
    <citation type="submission" date="2016-10" db="EMBL/GenBank/DDBJ databases">
        <authorList>
            <person name="Benchimol M."/>
            <person name="Almeida L.G."/>
            <person name="Vasconcelos A.T."/>
            <person name="Perreira-Neves A."/>
            <person name="Rosa I.A."/>
            <person name="Tasca T."/>
            <person name="Bogo M.R."/>
            <person name="de Souza W."/>
        </authorList>
    </citation>
    <scope>NUCLEOTIDE SEQUENCE [LARGE SCALE GENOMIC DNA]</scope>
    <source>
        <strain evidence="2">K</strain>
    </source>
</reference>
<keyword evidence="3" id="KW-1185">Reference proteome</keyword>
<protein>
    <submittedName>
        <fullName evidence="2">Uncharacterized protein</fullName>
    </submittedName>
</protein>
<keyword evidence="1" id="KW-0175">Coiled coil</keyword>
<dbReference type="EMBL" id="MLAK01001480">
    <property type="protein sequence ID" value="OHS92686.1"/>
    <property type="molecule type" value="Genomic_DNA"/>
</dbReference>
<evidence type="ECO:0000256" key="1">
    <source>
        <dbReference type="SAM" id="Coils"/>
    </source>
</evidence>
<sequence length="645" mass="75714">MNLSDATETAIKNDQQNRMLVESLKRKNEDIQQRLEISEKIRVDLQRSLKETQQQDHLFHTQQMNCMRRQVEKIQNEKTLLENDLKHANSEIDTLKNKVVFAENSKIVQDSKILEISNQCFKKSFSSIEELLNFMLVQPKYYEEEHLQHSKIQSRLCKKLKNEKNKRKILENEIRTNQINFEKASTEYENKISDLNFTIKSLRNQVDSLAHEADKALLSLQQTIATTKKPRLFFYSEPAISIPGDPPCPSVIDELREKVNISNVYIKDLKVRNKKQEKIISGLKANLKTLNEENENLKDELKSAQMLRSESEKQMETLRKTYDTQKDDRVNLRKKIKKQQNIIESQVENIQTLHSTISELEGKLSEIKIRFTRIQTEDDDVEKSRDFDSYETPVNTYNFQNQHYEQQMSYADCYIPDIPSALEPQIKNIAFNGSLQAPSKIKILMKTVCSYYEEQIHSLTQDKNNAQQQLNKYVNCFSEFIPKFTASVLNKHVPVSVFLDDPTIQSKTLAVLRRKCENAIEFPCMKCEAKNLTEETSKLAKKAKKYKKELFDLRENNEFLVNSNQEKSQTILELQTKIKYLQKKYNDIQNCVDKQKKEFLQKLENSKNETETEYEKIIDHLKKKYIDQRNTINDLSAQLSLHHIS</sequence>
<dbReference type="VEuPathDB" id="TrichDB:TRFO_41013"/>
<organism evidence="2 3">
    <name type="scientific">Tritrichomonas foetus</name>
    <dbReference type="NCBI Taxonomy" id="1144522"/>
    <lineage>
        <taxon>Eukaryota</taxon>
        <taxon>Metamonada</taxon>
        <taxon>Parabasalia</taxon>
        <taxon>Tritrichomonadida</taxon>
        <taxon>Tritrichomonadidae</taxon>
        <taxon>Tritrichomonas</taxon>
    </lineage>
</organism>
<feature type="coiled-coil region" evidence="1">
    <location>
        <begin position="266"/>
        <end position="349"/>
    </location>
</feature>
<proteinExistence type="predicted"/>
<gene>
    <name evidence="2" type="ORF">TRFO_41013</name>
</gene>
<comment type="caution">
    <text evidence="2">The sequence shown here is derived from an EMBL/GenBank/DDBJ whole genome shotgun (WGS) entry which is preliminary data.</text>
</comment>
<dbReference type="Gene3D" id="1.10.287.1490">
    <property type="match status" value="1"/>
</dbReference>
<feature type="coiled-coil region" evidence="1">
    <location>
        <begin position="600"/>
        <end position="638"/>
    </location>
</feature>
<dbReference type="Proteomes" id="UP000179807">
    <property type="component" value="Unassembled WGS sequence"/>
</dbReference>
<feature type="coiled-coil region" evidence="1">
    <location>
        <begin position="529"/>
        <end position="563"/>
    </location>
</feature>
<feature type="coiled-coil region" evidence="1">
    <location>
        <begin position="21"/>
        <end position="105"/>
    </location>
</feature>
<feature type="coiled-coil region" evidence="1">
    <location>
        <begin position="153"/>
        <end position="219"/>
    </location>
</feature>
<dbReference type="RefSeq" id="XP_068345823.1">
    <property type="nucleotide sequence ID" value="XM_068513536.1"/>
</dbReference>
<evidence type="ECO:0000313" key="3">
    <source>
        <dbReference type="Proteomes" id="UP000179807"/>
    </source>
</evidence>
<evidence type="ECO:0000313" key="2">
    <source>
        <dbReference type="EMBL" id="OHS92686.1"/>
    </source>
</evidence>
<dbReference type="PANTHER" id="PTHR23159">
    <property type="entry name" value="CENTROSOMAL PROTEIN 2"/>
    <property type="match status" value="1"/>
</dbReference>
<name>A0A1J4IZ49_9EUKA</name>
<dbReference type="GeneID" id="94848240"/>
<dbReference type="AlphaFoldDB" id="A0A1J4IZ49"/>